<feature type="region of interest" description="Disordered" evidence="1">
    <location>
        <begin position="23"/>
        <end position="70"/>
    </location>
</feature>
<proteinExistence type="predicted"/>
<reference evidence="2" key="1">
    <citation type="journal article" date="2013" name="BMC Genomics">
        <title>Unscrambling butterfly oogenesis.</title>
        <authorList>
            <person name="Carter J.M."/>
            <person name="Baker S.C."/>
            <person name="Pink R."/>
            <person name="Carter D.R."/>
            <person name="Collins A."/>
            <person name="Tomlin J."/>
            <person name="Gibbs M."/>
            <person name="Breuker C.J."/>
        </authorList>
    </citation>
    <scope>NUCLEOTIDE SEQUENCE</scope>
    <source>
        <tissue evidence="2">Ovary</tissue>
    </source>
</reference>
<sequence>KSKVVDAIEEEIKDDVEMDITFEKQGADNNNEPGDNTEQLKDKFEEPNNEKTEKHGGVCTRETENNSKNEDIIQKRNEDFEINANVAEEGKLNTNVTEDKIENE</sequence>
<name>S4P5W6_9NEOP</name>
<evidence type="ECO:0000256" key="1">
    <source>
        <dbReference type="SAM" id="MobiDB-lite"/>
    </source>
</evidence>
<feature type="non-terminal residue" evidence="2">
    <location>
        <position position="104"/>
    </location>
</feature>
<accession>S4P5W6</accession>
<organism evidence="2">
    <name type="scientific">Pararge aegeria</name>
    <name type="common">speckled wood butterfly</name>
    <dbReference type="NCBI Taxonomy" id="116150"/>
    <lineage>
        <taxon>Eukaryota</taxon>
        <taxon>Metazoa</taxon>
        <taxon>Ecdysozoa</taxon>
        <taxon>Arthropoda</taxon>
        <taxon>Hexapoda</taxon>
        <taxon>Insecta</taxon>
        <taxon>Pterygota</taxon>
        <taxon>Neoptera</taxon>
        <taxon>Endopterygota</taxon>
        <taxon>Lepidoptera</taxon>
        <taxon>Glossata</taxon>
        <taxon>Ditrysia</taxon>
        <taxon>Papilionoidea</taxon>
        <taxon>Nymphalidae</taxon>
        <taxon>Satyrinae</taxon>
        <taxon>Satyrini</taxon>
        <taxon>Parargina</taxon>
        <taxon>Pararge</taxon>
    </lineage>
</organism>
<feature type="compositionally biased region" description="Basic and acidic residues" evidence="1">
    <location>
        <begin position="38"/>
        <end position="70"/>
    </location>
</feature>
<evidence type="ECO:0000313" key="2">
    <source>
        <dbReference type="EMBL" id="JAA84203.1"/>
    </source>
</evidence>
<feature type="non-terminal residue" evidence="2">
    <location>
        <position position="1"/>
    </location>
</feature>
<dbReference type="AlphaFoldDB" id="S4P5W6"/>
<reference evidence="2" key="2">
    <citation type="submission" date="2013-05" db="EMBL/GenBank/DDBJ databases">
        <authorList>
            <person name="Carter J.-M."/>
            <person name="Baker S.C."/>
            <person name="Pink R."/>
            <person name="Carter D.R.F."/>
            <person name="Collins A."/>
            <person name="Tomlin J."/>
            <person name="Gibbs M."/>
            <person name="Breuker C.J."/>
        </authorList>
    </citation>
    <scope>NUCLEOTIDE SEQUENCE</scope>
    <source>
        <tissue evidence="2">Ovary</tissue>
    </source>
</reference>
<feature type="compositionally biased region" description="Polar residues" evidence="1">
    <location>
        <begin position="27"/>
        <end position="37"/>
    </location>
</feature>
<protein>
    <submittedName>
        <fullName evidence="2">Myb-like protein X</fullName>
    </submittedName>
</protein>
<dbReference type="EMBL" id="GAIX01008357">
    <property type="protein sequence ID" value="JAA84203.1"/>
    <property type="molecule type" value="Transcribed_RNA"/>
</dbReference>